<keyword evidence="2" id="KW-0472">Membrane</keyword>
<evidence type="ECO:0000259" key="3">
    <source>
        <dbReference type="Pfam" id="PF01764"/>
    </source>
</evidence>
<dbReference type="GO" id="GO:0006629">
    <property type="term" value="P:lipid metabolic process"/>
    <property type="evidence" value="ECO:0007669"/>
    <property type="project" value="InterPro"/>
</dbReference>
<evidence type="ECO:0000256" key="1">
    <source>
        <dbReference type="SAM" id="MobiDB-lite"/>
    </source>
</evidence>
<keyword evidence="5" id="KW-1185">Reference proteome</keyword>
<feature type="transmembrane region" description="Helical" evidence="2">
    <location>
        <begin position="261"/>
        <end position="280"/>
    </location>
</feature>
<organism evidence="4 5">
    <name type="scientific">Aphanomyces euteiches</name>
    <dbReference type="NCBI Taxonomy" id="100861"/>
    <lineage>
        <taxon>Eukaryota</taxon>
        <taxon>Sar</taxon>
        <taxon>Stramenopiles</taxon>
        <taxon>Oomycota</taxon>
        <taxon>Saprolegniomycetes</taxon>
        <taxon>Saprolegniales</taxon>
        <taxon>Verrucalvaceae</taxon>
        <taxon>Aphanomyces</taxon>
    </lineage>
</organism>
<dbReference type="VEuPathDB" id="FungiDB:AeMF1_014475"/>
<dbReference type="InterPro" id="IPR051218">
    <property type="entry name" value="Sec_MonoDiacylglyc_Lipase"/>
</dbReference>
<proteinExistence type="predicted"/>
<dbReference type="CDD" id="cd00519">
    <property type="entry name" value="Lipase_3"/>
    <property type="match status" value="1"/>
</dbReference>
<gene>
    <name evidence="4" type="ORF">Ae201684_007754</name>
</gene>
<comment type="caution">
    <text evidence="4">The sequence shown here is derived from an EMBL/GenBank/DDBJ whole genome shotgun (WGS) entry which is preliminary data.</text>
</comment>
<feature type="transmembrane region" description="Helical" evidence="2">
    <location>
        <begin position="443"/>
        <end position="464"/>
    </location>
</feature>
<sequence>MADAAAAAPPPTLPDTPTDPSTLPSPATPTTPPIPPVSPTTPSCPAKCISFPPSPMTRHPSNRKLLPPAHRKLIHPKSQWRSELLLPAAKPVIQLEVMTGTQVMWLLVIYYVLAFGSLIVIAWDDTIVPSKTSIMTCTQSNCSNASHTIYISPFCLSMTLSAASTEPLPETHNISGRVYLTVKDDFDQSIPLLDWNISETNHDLSAPPLKIDYGTSFGVSVDVYSVLAVYVEVNASSIVNQTPATTLTFAWTLEYDAPYTSLYICSLMTLLDFMCCVYFVRRVWHFRVTHPKVSLPQWQWINALFLSLFLEIQLPFTIAQYIYTTRNDVLPADFLQVSFWMYILGRNGSAFIVLCFADGMALLEQPTALSFYSVKAMAIAALITLQAVNYEGTGFSKSTNEIIVNLISTLQFCTSCLMVLYFWTRQGHRIRQFPYKSATFQYVTYGVMSFLVVPVTFETSYYLLMRVLDQAPAPATQILSSLASVIRVQAFAWMVLKCYLPLDHFQLAGAAAHARIPYKLHAKDDRPHVFCLETALVMLNSTATSYFDALDTVRSPSSCGRLGEHILHPRHHGLELVQAFHDPVTDTNALLLQEIATSRYILSFRGTGSLKNGLTDLKSRQVVLPEIDFKASQRHLAKRYHRRAVYVHVGFLQAYQTLQESIRAAIAALPRPQDGLPLRLCCTGHSLGGALATLCALDMALTQDDIAVMMYNFGSPRVGNHAFRLLFDSKVPAFRIVNDGDVVTQMPKRDYTGVSRDGIGIYKHVGKEVTLLTPHKSKAFRGIVIAPTVVDRVFVLNMRTKLNRHGMDSYRRSFRSLLRHEVSFEDGVTETGVEVSMDEEEDDKDISEVEILVERTEDAVEPPR</sequence>
<dbReference type="Gene3D" id="3.40.50.1820">
    <property type="entry name" value="alpha/beta hydrolase"/>
    <property type="match status" value="1"/>
</dbReference>
<accession>A0A6G0X6W5</accession>
<feature type="domain" description="Fungal lipase-type" evidence="3">
    <location>
        <begin position="602"/>
        <end position="749"/>
    </location>
</feature>
<dbReference type="PANTHER" id="PTHR45856">
    <property type="entry name" value="ALPHA/BETA-HYDROLASES SUPERFAMILY PROTEIN"/>
    <property type="match status" value="1"/>
</dbReference>
<dbReference type="SUPFAM" id="SSF53474">
    <property type="entry name" value="alpha/beta-Hydrolases"/>
    <property type="match status" value="1"/>
</dbReference>
<feature type="compositionally biased region" description="Low complexity" evidence="1">
    <location>
        <begin position="15"/>
        <end position="25"/>
    </location>
</feature>
<keyword evidence="2" id="KW-1133">Transmembrane helix</keyword>
<protein>
    <recommendedName>
        <fullName evidence="3">Fungal lipase-type domain-containing protein</fullName>
    </recommendedName>
</protein>
<evidence type="ECO:0000313" key="5">
    <source>
        <dbReference type="Proteomes" id="UP000481153"/>
    </source>
</evidence>
<dbReference type="Pfam" id="PF01764">
    <property type="entry name" value="Lipase_3"/>
    <property type="match status" value="1"/>
</dbReference>
<dbReference type="EMBL" id="VJMJ01000093">
    <property type="protein sequence ID" value="KAF0735747.1"/>
    <property type="molecule type" value="Genomic_DNA"/>
</dbReference>
<evidence type="ECO:0000313" key="4">
    <source>
        <dbReference type="EMBL" id="KAF0735747.1"/>
    </source>
</evidence>
<feature type="transmembrane region" description="Helical" evidence="2">
    <location>
        <begin position="103"/>
        <end position="123"/>
    </location>
</feature>
<dbReference type="PANTHER" id="PTHR45856:SF24">
    <property type="entry name" value="FUNGAL LIPASE-LIKE DOMAIN-CONTAINING PROTEIN"/>
    <property type="match status" value="1"/>
</dbReference>
<feature type="transmembrane region" description="Helical" evidence="2">
    <location>
        <begin position="369"/>
        <end position="390"/>
    </location>
</feature>
<reference evidence="4 5" key="1">
    <citation type="submission" date="2019-07" db="EMBL/GenBank/DDBJ databases">
        <title>Genomics analysis of Aphanomyces spp. identifies a new class of oomycete effector associated with host adaptation.</title>
        <authorList>
            <person name="Gaulin E."/>
        </authorList>
    </citation>
    <scope>NUCLEOTIDE SEQUENCE [LARGE SCALE GENOMIC DNA]</scope>
    <source>
        <strain evidence="4 5">ATCC 201684</strain>
    </source>
</reference>
<dbReference type="Proteomes" id="UP000481153">
    <property type="component" value="Unassembled WGS sequence"/>
</dbReference>
<dbReference type="AlphaFoldDB" id="A0A6G0X6W5"/>
<dbReference type="InterPro" id="IPR002921">
    <property type="entry name" value="Fungal_lipase-type"/>
</dbReference>
<name>A0A6G0X6W5_9STRA</name>
<feature type="transmembrane region" description="Helical" evidence="2">
    <location>
        <begin position="402"/>
        <end position="423"/>
    </location>
</feature>
<feature type="transmembrane region" description="Helical" evidence="2">
    <location>
        <begin position="339"/>
        <end position="357"/>
    </location>
</feature>
<feature type="compositionally biased region" description="Pro residues" evidence="1">
    <location>
        <begin position="26"/>
        <end position="39"/>
    </location>
</feature>
<feature type="region of interest" description="Disordered" evidence="1">
    <location>
        <begin position="1"/>
        <end position="41"/>
    </location>
</feature>
<evidence type="ECO:0000256" key="2">
    <source>
        <dbReference type="SAM" id="Phobius"/>
    </source>
</evidence>
<keyword evidence="2" id="KW-0812">Transmembrane</keyword>
<dbReference type="InterPro" id="IPR029058">
    <property type="entry name" value="AB_hydrolase_fold"/>
</dbReference>
<feature type="transmembrane region" description="Helical" evidence="2">
    <location>
        <begin position="300"/>
        <end position="323"/>
    </location>
</feature>